<proteinExistence type="predicted"/>
<dbReference type="AlphaFoldDB" id="A0A9W9DX71"/>
<evidence type="ECO:0000313" key="2">
    <source>
        <dbReference type="EMBL" id="KAJ4488392.1"/>
    </source>
</evidence>
<dbReference type="Proteomes" id="UP001150266">
    <property type="component" value="Unassembled WGS sequence"/>
</dbReference>
<feature type="domain" description="AB hydrolase-1" evidence="1">
    <location>
        <begin position="49"/>
        <end position="299"/>
    </location>
</feature>
<accession>A0A9W9DX71</accession>
<dbReference type="SUPFAM" id="SSF53474">
    <property type="entry name" value="alpha/beta-Hydrolases"/>
    <property type="match status" value="1"/>
</dbReference>
<dbReference type="OrthoDB" id="19657at2759"/>
<dbReference type="InterPro" id="IPR029058">
    <property type="entry name" value="AB_hydrolase_fold"/>
</dbReference>
<comment type="caution">
    <text evidence="2">The sequence shown here is derived from an EMBL/GenBank/DDBJ whole genome shotgun (WGS) entry which is preliminary data.</text>
</comment>
<dbReference type="Gene3D" id="3.40.50.1820">
    <property type="entry name" value="alpha/beta hydrolase"/>
    <property type="match status" value="1"/>
</dbReference>
<sequence>MASELRTLFDPRTCIRKGLCPVTDIRNKGDFLENHSLYFEQHGSGPEKIIFIMGLNSSSFAWLPQVKHFSRMPQYSVLVFDNRGVGNSGTPKGPYTTSGMAEDAIALLDYLEFTEPRSLHVVGLSMGGMISQELALRIPERMISLTLGVTTAGGHIWNNLPPWKGFNALLRMIFMKDPAQKIPILLDLLYTSPWIDEKAVDDPKRRTNREVEFESYARRLEITRPQTLIGALSQMSAGLTHHVSAEKLRKISKSIPKVTLATGDHDNLVLPHNTVYLKAHMEEAEVVTFKDTGHALHYQRQREFNAMLERVFEEGRSRRE</sequence>
<dbReference type="PANTHER" id="PTHR43433">
    <property type="entry name" value="HYDROLASE, ALPHA/BETA FOLD FAMILY PROTEIN"/>
    <property type="match status" value="1"/>
</dbReference>
<dbReference type="InterPro" id="IPR000073">
    <property type="entry name" value="AB_hydrolase_1"/>
</dbReference>
<dbReference type="EMBL" id="JAOTPV010000002">
    <property type="protein sequence ID" value="KAJ4488392.1"/>
    <property type="molecule type" value="Genomic_DNA"/>
</dbReference>
<evidence type="ECO:0000259" key="1">
    <source>
        <dbReference type="Pfam" id="PF00561"/>
    </source>
</evidence>
<dbReference type="PANTHER" id="PTHR43433:SF5">
    <property type="entry name" value="AB HYDROLASE-1 DOMAIN-CONTAINING PROTEIN"/>
    <property type="match status" value="1"/>
</dbReference>
<keyword evidence="3" id="KW-1185">Reference proteome</keyword>
<gene>
    <name evidence="2" type="ORF">J3R30DRAFT_3435577</name>
</gene>
<reference evidence="2" key="1">
    <citation type="submission" date="2022-08" db="EMBL/GenBank/DDBJ databases">
        <title>A Global Phylogenomic Analysis of the Shiitake Genus Lentinula.</title>
        <authorList>
            <consortium name="DOE Joint Genome Institute"/>
            <person name="Sierra-Patev S."/>
            <person name="Min B."/>
            <person name="Naranjo-Ortiz M."/>
            <person name="Looney B."/>
            <person name="Konkel Z."/>
            <person name="Slot J.C."/>
            <person name="Sakamoto Y."/>
            <person name="Steenwyk J.L."/>
            <person name="Rokas A."/>
            <person name="Carro J."/>
            <person name="Camarero S."/>
            <person name="Ferreira P."/>
            <person name="Molpeceres G."/>
            <person name="Ruiz-Duenas F.J."/>
            <person name="Serrano A."/>
            <person name="Henrissat B."/>
            <person name="Drula E."/>
            <person name="Hughes K.W."/>
            <person name="Mata J.L."/>
            <person name="Ishikawa N.K."/>
            <person name="Vargas-Isla R."/>
            <person name="Ushijima S."/>
            <person name="Smith C.A."/>
            <person name="Ahrendt S."/>
            <person name="Andreopoulos W."/>
            <person name="He G."/>
            <person name="Labutti K."/>
            <person name="Lipzen A."/>
            <person name="Ng V."/>
            <person name="Riley R."/>
            <person name="Sandor L."/>
            <person name="Barry K."/>
            <person name="Martinez A.T."/>
            <person name="Xiao Y."/>
            <person name="Gibbons J.G."/>
            <person name="Terashima K."/>
            <person name="Grigoriev I.V."/>
            <person name="Hibbett D.S."/>
        </authorList>
    </citation>
    <scope>NUCLEOTIDE SEQUENCE</scope>
    <source>
        <strain evidence="2">JLM2183</strain>
    </source>
</reference>
<evidence type="ECO:0000313" key="3">
    <source>
        <dbReference type="Proteomes" id="UP001150266"/>
    </source>
</evidence>
<dbReference type="GO" id="GO:0016787">
    <property type="term" value="F:hydrolase activity"/>
    <property type="evidence" value="ECO:0007669"/>
    <property type="project" value="UniProtKB-KW"/>
</dbReference>
<protein>
    <submittedName>
        <fullName evidence="2">Alpha/Beta hydrolase protein</fullName>
    </submittedName>
</protein>
<dbReference type="Pfam" id="PF00561">
    <property type="entry name" value="Abhydrolase_1"/>
    <property type="match status" value="1"/>
</dbReference>
<organism evidence="2 3">
    <name type="scientific">Lentinula aciculospora</name>
    <dbReference type="NCBI Taxonomy" id="153920"/>
    <lineage>
        <taxon>Eukaryota</taxon>
        <taxon>Fungi</taxon>
        <taxon>Dikarya</taxon>
        <taxon>Basidiomycota</taxon>
        <taxon>Agaricomycotina</taxon>
        <taxon>Agaricomycetes</taxon>
        <taxon>Agaricomycetidae</taxon>
        <taxon>Agaricales</taxon>
        <taxon>Marasmiineae</taxon>
        <taxon>Omphalotaceae</taxon>
        <taxon>Lentinula</taxon>
    </lineage>
</organism>
<name>A0A9W9DX71_9AGAR</name>
<keyword evidence="2" id="KW-0378">Hydrolase</keyword>
<dbReference type="InterPro" id="IPR050471">
    <property type="entry name" value="AB_hydrolase"/>
</dbReference>